<dbReference type="EMBL" id="JBBNIN010000026">
    <property type="protein sequence ID" value="MEQ2711989.1"/>
    <property type="molecule type" value="Genomic_DNA"/>
</dbReference>
<organism evidence="1 2">
    <name type="scientific">Anaerostipes amylophilus</name>
    <dbReference type="NCBI Taxonomy" id="2981779"/>
    <lineage>
        <taxon>Bacteria</taxon>
        <taxon>Bacillati</taxon>
        <taxon>Bacillota</taxon>
        <taxon>Clostridia</taxon>
        <taxon>Lachnospirales</taxon>
        <taxon>Lachnospiraceae</taxon>
        <taxon>Anaerostipes</taxon>
    </lineage>
</organism>
<reference evidence="1 2" key="1">
    <citation type="submission" date="2024-04" db="EMBL/GenBank/DDBJ databases">
        <title>Human intestinal bacterial collection.</title>
        <authorList>
            <person name="Pauvert C."/>
            <person name="Hitch T.C.A."/>
            <person name="Clavel T."/>
        </authorList>
    </citation>
    <scope>NUCLEOTIDE SEQUENCE [LARGE SCALE GENOMIC DNA]</scope>
    <source>
        <strain evidence="1 2">CLA-AA-H249</strain>
    </source>
</reference>
<gene>
    <name evidence="1" type="ORF">AAAU51_12585</name>
</gene>
<dbReference type="Proteomes" id="UP001482154">
    <property type="component" value="Unassembled WGS sequence"/>
</dbReference>
<dbReference type="RefSeq" id="WP_055198035.1">
    <property type="nucleotide sequence ID" value="NZ_JAOQJG010000006.1"/>
</dbReference>
<evidence type="ECO:0000313" key="1">
    <source>
        <dbReference type="EMBL" id="MEQ2711989.1"/>
    </source>
</evidence>
<evidence type="ECO:0000313" key="2">
    <source>
        <dbReference type="Proteomes" id="UP001482154"/>
    </source>
</evidence>
<keyword evidence="2" id="KW-1185">Reference proteome</keyword>
<comment type="caution">
    <text evidence="1">The sequence shown here is derived from an EMBL/GenBank/DDBJ whole genome shotgun (WGS) entry which is preliminary data.</text>
</comment>
<protein>
    <submittedName>
        <fullName evidence="1">Uncharacterized protein</fullName>
    </submittedName>
</protein>
<sequence>MGRIAFIFGRIFKNDRRHPGVLVEVRKTTAVDIIWNMIKLKVISKDDLNDFLDELKQEMERRTGALAK</sequence>
<accession>A0ABV1IXN3</accession>
<proteinExistence type="predicted"/>
<name>A0ABV1IXN3_9FIRM</name>